<evidence type="ECO:0000313" key="1">
    <source>
        <dbReference type="EMBL" id="WNC67488.1"/>
    </source>
</evidence>
<reference evidence="2" key="1">
    <citation type="submission" date="2023-09" db="EMBL/GenBank/DDBJ databases">
        <authorList>
            <person name="Li S."/>
            <person name="Li X."/>
            <person name="Zhang C."/>
            <person name="Zhao Z."/>
        </authorList>
    </citation>
    <scope>NUCLEOTIDE SEQUENCE [LARGE SCALE GENOMIC DNA]</scope>
    <source>
        <strain evidence="2">SQ345</strain>
    </source>
</reference>
<evidence type="ECO:0008006" key="3">
    <source>
        <dbReference type="Google" id="ProtNLM"/>
    </source>
</evidence>
<gene>
    <name evidence="1" type="ORF">RI845_13290</name>
</gene>
<protein>
    <recommendedName>
        <fullName evidence="3">DUF1496 domain-containing protein</fullName>
    </recommendedName>
</protein>
<proteinExistence type="predicted"/>
<sequence>MKKFKFSILILMSMVLFYLYAVASSPLPVQVIDSDNSGIVSLIEAMDTFDIAERSIIRTTENCTQYYWLKDGLTVHEVCVAKSSN</sequence>
<dbReference type="Proteomes" id="UP001248581">
    <property type="component" value="Chromosome"/>
</dbReference>
<evidence type="ECO:0000313" key="2">
    <source>
        <dbReference type="Proteomes" id="UP001248581"/>
    </source>
</evidence>
<accession>A0ABY9TFD5</accession>
<keyword evidence="2" id="KW-1185">Reference proteome</keyword>
<dbReference type="RefSeq" id="WP_348386647.1">
    <property type="nucleotide sequence ID" value="NZ_CP134146.1"/>
</dbReference>
<organism evidence="1 2">
    <name type="scientific">Thalassotalea nanhaiensis</name>
    <dbReference type="NCBI Taxonomy" id="3065648"/>
    <lineage>
        <taxon>Bacteria</taxon>
        <taxon>Pseudomonadati</taxon>
        <taxon>Pseudomonadota</taxon>
        <taxon>Gammaproteobacteria</taxon>
        <taxon>Alteromonadales</taxon>
        <taxon>Colwelliaceae</taxon>
        <taxon>Thalassotalea</taxon>
    </lineage>
</organism>
<name>A0ABY9TFD5_9GAMM</name>
<dbReference type="EMBL" id="CP134146">
    <property type="protein sequence ID" value="WNC67488.1"/>
    <property type="molecule type" value="Genomic_DNA"/>
</dbReference>